<accession>A0ACA9RJ26</accession>
<gene>
    <name evidence="1" type="ORF">SPELUC_LOCUS17598</name>
</gene>
<comment type="caution">
    <text evidence="1">The sequence shown here is derived from an EMBL/GenBank/DDBJ whole genome shotgun (WGS) entry which is preliminary data.</text>
</comment>
<evidence type="ECO:0000313" key="2">
    <source>
        <dbReference type="Proteomes" id="UP000789366"/>
    </source>
</evidence>
<name>A0ACA9RJ26_9GLOM</name>
<organism evidence="1 2">
    <name type="scientific">Cetraspora pellucida</name>
    <dbReference type="NCBI Taxonomy" id="1433469"/>
    <lineage>
        <taxon>Eukaryota</taxon>
        <taxon>Fungi</taxon>
        <taxon>Fungi incertae sedis</taxon>
        <taxon>Mucoromycota</taxon>
        <taxon>Glomeromycotina</taxon>
        <taxon>Glomeromycetes</taxon>
        <taxon>Diversisporales</taxon>
        <taxon>Gigasporaceae</taxon>
        <taxon>Cetraspora</taxon>
    </lineage>
</organism>
<protein>
    <submittedName>
        <fullName evidence="1">8689_t:CDS:1</fullName>
    </submittedName>
</protein>
<dbReference type="EMBL" id="CAJVPW010073651">
    <property type="protein sequence ID" value="CAG8795503.1"/>
    <property type="molecule type" value="Genomic_DNA"/>
</dbReference>
<feature type="non-terminal residue" evidence="1">
    <location>
        <position position="62"/>
    </location>
</feature>
<keyword evidence="2" id="KW-1185">Reference proteome</keyword>
<dbReference type="Proteomes" id="UP000789366">
    <property type="component" value="Unassembled WGS sequence"/>
</dbReference>
<reference evidence="1" key="1">
    <citation type="submission" date="2021-06" db="EMBL/GenBank/DDBJ databases">
        <authorList>
            <person name="Kallberg Y."/>
            <person name="Tangrot J."/>
            <person name="Rosling A."/>
        </authorList>
    </citation>
    <scope>NUCLEOTIDE SEQUENCE</scope>
    <source>
        <strain evidence="1">28 12/20/2015</strain>
    </source>
</reference>
<sequence>MYEEFPLTLEWVLKENQKFRKKRVELVKVSSLKESDIPKISTIQNWIARYAMQHKQKAASMK</sequence>
<proteinExistence type="predicted"/>
<evidence type="ECO:0000313" key="1">
    <source>
        <dbReference type="EMBL" id="CAG8795503.1"/>
    </source>
</evidence>